<proteinExistence type="predicted"/>
<dbReference type="Pfam" id="PF25992">
    <property type="entry name" value="Ig_TM7SF3_N"/>
    <property type="match status" value="1"/>
</dbReference>
<keyword evidence="6" id="KW-0732">Signal</keyword>
<dbReference type="GO" id="GO:0005886">
    <property type="term" value="C:plasma membrane"/>
    <property type="evidence" value="ECO:0007669"/>
    <property type="project" value="TreeGrafter"/>
</dbReference>
<evidence type="ECO:0000256" key="6">
    <source>
        <dbReference type="SAM" id="SignalP"/>
    </source>
</evidence>
<evidence type="ECO:0000313" key="8">
    <source>
        <dbReference type="EMBL" id="KAG8198030.1"/>
    </source>
</evidence>
<comment type="subcellular location">
    <subcellularLocation>
        <location evidence="1">Membrane</location>
        <topology evidence="1">Multi-pass membrane protein</topology>
    </subcellularLocation>
</comment>
<comment type="caution">
    <text evidence="8">The sequence shown here is derived from an EMBL/GenBank/DDBJ whole genome shotgun (WGS) entry which is preliminary data.</text>
</comment>
<keyword evidence="4 5" id="KW-0472">Membrane</keyword>
<feature type="domain" description="TM7S3/TM198-like" evidence="7">
    <location>
        <begin position="300"/>
        <end position="499"/>
    </location>
</feature>
<evidence type="ECO:0000256" key="4">
    <source>
        <dbReference type="ARBA" id="ARBA00023136"/>
    </source>
</evidence>
<dbReference type="Pfam" id="PF13886">
    <property type="entry name" value="TM7S3_TM198"/>
    <property type="match status" value="1"/>
</dbReference>
<keyword evidence="3 5" id="KW-1133">Transmembrane helix</keyword>
<dbReference type="Proteomes" id="UP000827092">
    <property type="component" value="Unassembled WGS sequence"/>
</dbReference>
<feature type="transmembrane region" description="Helical" evidence="5">
    <location>
        <begin position="483"/>
        <end position="501"/>
    </location>
</feature>
<evidence type="ECO:0000256" key="5">
    <source>
        <dbReference type="SAM" id="Phobius"/>
    </source>
</evidence>
<dbReference type="InterPro" id="IPR042502">
    <property type="entry name" value="TM7SF3"/>
</dbReference>
<feature type="transmembrane region" description="Helical" evidence="5">
    <location>
        <begin position="319"/>
        <end position="338"/>
    </location>
</feature>
<feature type="transmembrane region" description="Helical" evidence="5">
    <location>
        <begin position="345"/>
        <end position="366"/>
    </location>
</feature>
<accession>A0AAV6VMW9</accession>
<evidence type="ECO:0000256" key="3">
    <source>
        <dbReference type="ARBA" id="ARBA00022989"/>
    </source>
</evidence>
<evidence type="ECO:0000256" key="1">
    <source>
        <dbReference type="ARBA" id="ARBA00004141"/>
    </source>
</evidence>
<evidence type="ECO:0000256" key="2">
    <source>
        <dbReference type="ARBA" id="ARBA00022692"/>
    </source>
</evidence>
<name>A0AAV6VMW9_9ARAC</name>
<evidence type="ECO:0000313" key="9">
    <source>
        <dbReference type="Proteomes" id="UP000827092"/>
    </source>
</evidence>
<feature type="chain" id="PRO_5043764736" description="TM7S3/TM198-like domain-containing protein" evidence="6">
    <location>
        <begin position="26"/>
        <end position="556"/>
    </location>
</feature>
<dbReference type="EMBL" id="JAFNEN010000045">
    <property type="protein sequence ID" value="KAG8198030.1"/>
    <property type="molecule type" value="Genomic_DNA"/>
</dbReference>
<feature type="transmembrane region" description="Helical" evidence="5">
    <location>
        <begin position="372"/>
        <end position="394"/>
    </location>
</feature>
<dbReference type="AlphaFoldDB" id="A0AAV6VMW9"/>
<dbReference type="PANTHER" id="PTHR15937">
    <property type="entry name" value="TRANSMEMBRANE 7 SUPERFAMILY MEMBER 3"/>
    <property type="match status" value="1"/>
</dbReference>
<evidence type="ECO:0000259" key="7">
    <source>
        <dbReference type="Pfam" id="PF13886"/>
    </source>
</evidence>
<gene>
    <name evidence="8" type="ORF">JTE90_001868</name>
</gene>
<sequence length="556" mass="62824">MYRISIIFCWFIIAFLFLLLPGLNGFQESIIFNLRTNETTKILTMLGNTTYVINSVNVPVRASVLIFQAHSQMEELTMSEQPEALIHSKVTGKNIGLAVKLQSFESTKSVWLTNKSERKISALLSITTMDPMGPIPGGCNMEFPTEIAPYLRLKSDTMHTYVEYQHASFGYQRNKPSPKCSLSQPYVTYEVYVLFLEENNFGEEEYLKKLSYMSSLSQLKEFSSKAMSYSLHPDTRYSFLMYPNLGVVYNVIAKYTIDGKVKEAAYIPIVSYGCSSLDFTEYGCRIQYSTIGKIFLFSLSIYAFLVAFFGYSFVGPDVFFFGLLASFLIGLILLGKYVNLSKQNIAELSIVIGLLGGSFFLFLWLWLHNIVILLLLIGLVFGFLLTAAIFYTPLGNLEIFVNQSNFWAVFIVGVITVSAFSIAIPAVIIILGTSITGPYAMLLFYDDFIGTRLSYIVLNVIKRAVSPSSDFAFNDYPFQGKDILMTTIWGALSLISMLLWCKQLFYNRSRASSASLSFLTYPVQRNRLNTLYTLSEDVTFQPLLRNGNTTVYRTFS</sequence>
<keyword evidence="9" id="KW-1185">Reference proteome</keyword>
<feature type="signal peptide" evidence="6">
    <location>
        <begin position="1"/>
        <end position="25"/>
    </location>
</feature>
<reference evidence="8 9" key="1">
    <citation type="journal article" date="2022" name="Nat. Ecol. Evol.">
        <title>A masculinizing supergene underlies an exaggerated male reproductive morph in a spider.</title>
        <authorList>
            <person name="Hendrickx F."/>
            <person name="De Corte Z."/>
            <person name="Sonet G."/>
            <person name="Van Belleghem S.M."/>
            <person name="Kostlbacher S."/>
            <person name="Vangestel C."/>
        </authorList>
    </citation>
    <scope>NUCLEOTIDE SEQUENCE [LARGE SCALE GENOMIC DNA]</scope>
    <source>
        <strain evidence="8">W744_W776</strain>
    </source>
</reference>
<dbReference type="PANTHER" id="PTHR15937:SF3">
    <property type="entry name" value="TRANSMEMBRANE 7 SUPERFAMILY MEMBER 3"/>
    <property type="match status" value="1"/>
</dbReference>
<dbReference type="GO" id="GO:0043069">
    <property type="term" value="P:negative regulation of programmed cell death"/>
    <property type="evidence" value="ECO:0007669"/>
    <property type="project" value="TreeGrafter"/>
</dbReference>
<feature type="transmembrane region" description="Helical" evidence="5">
    <location>
        <begin position="406"/>
        <end position="435"/>
    </location>
</feature>
<protein>
    <recommendedName>
        <fullName evidence="7">TM7S3/TM198-like domain-containing protein</fullName>
    </recommendedName>
</protein>
<dbReference type="InterPro" id="IPR025256">
    <property type="entry name" value="TM7S3/TM198-like_dom"/>
</dbReference>
<organism evidence="8 9">
    <name type="scientific">Oedothorax gibbosus</name>
    <dbReference type="NCBI Taxonomy" id="931172"/>
    <lineage>
        <taxon>Eukaryota</taxon>
        <taxon>Metazoa</taxon>
        <taxon>Ecdysozoa</taxon>
        <taxon>Arthropoda</taxon>
        <taxon>Chelicerata</taxon>
        <taxon>Arachnida</taxon>
        <taxon>Araneae</taxon>
        <taxon>Araneomorphae</taxon>
        <taxon>Entelegynae</taxon>
        <taxon>Araneoidea</taxon>
        <taxon>Linyphiidae</taxon>
        <taxon>Erigoninae</taxon>
        <taxon>Oedothorax</taxon>
    </lineage>
</organism>
<feature type="transmembrane region" description="Helical" evidence="5">
    <location>
        <begin position="294"/>
        <end position="313"/>
    </location>
</feature>
<keyword evidence="2 5" id="KW-0812">Transmembrane</keyword>